<evidence type="ECO:0000256" key="1">
    <source>
        <dbReference type="SAM" id="Phobius"/>
    </source>
</evidence>
<dbReference type="EMBL" id="BPLR01018876">
    <property type="protein sequence ID" value="GIZ02914.1"/>
    <property type="molecule type" value="Genomic_DNA"/>
</dbReference>
<dbReference type="Proteomes" id="UP001054945">
    <property type="component" value="Unassembled WGS sequence"/>
</dbReference>
<feature type="transmembrane region" description="Helical" evidence="1">
    <location>
        <begin position="127"/>
        <end position="148"/>
    </location>
</feature>
<dbReference type="AlphaFoldDB" id="A0AAV4Y7M7"/>
<evidence type="ECO:0000313" key="2">
    <source>
        <dbReference type="EMBL" id="GIZ02914.1"/>
    </source>
</evidence>
<accession>A0AAV4Y7M7</accession>
<name>A0AAV4Y7M7_CAEEX</name>
<gene>
    <name evidence="2" type="ORF">CEXT_28911</name>
</gene>
<keyword evidence="1" id="KW-1133">Transmembrane helix</keyword>
<protein>
    <submittedName>
        <fullName evidence="2">Uncharacterized protein</fullName>
    </submittedName>
</protein>
<keyword evidence="1" id="KW-0472">Membrane</keyword>
<keyword evidence="3" id="KW-1185">Reference proteome</keyword>
<evidence type="ECO:0000313" key="3">
    <source>
        <dbReference type="Proteomes" id="UP001054945"/>
    </source>
</evidence>
<comment type="caution">
    <text evidence="2">The sequence shown here is derived from an EMBL/GenBank/DDBJ whole genome shotgun (WGS) entry which is preliminary data.</text>
</comment>
<sequence length="188" mass="21892">MLKKVSSLFTSRVWPVFLGRYQSPPMRWERSLSLINTSIDQTPVPLRLIRAIKPDSWGSKGAHDGLQPLHPESDRRTKTVQGREILLDVFIRHVFRERGELADFDDFVSTLYLLIFLSFRLSVCNLFLLPLSFSCFILFLSLLLLLCVHMIKNEKRAKNIHILRLVGKSGFSLEEYRKSTSVRRLKFI</sequence>
<organism evidence="2 3">
    <name type="scientific">Caerostris extrusa</name>
    <name type="common">Bark spider</name>
    <name type="synonym">Caerostris bankana</name>
    <dbReference type="NCBI Taxonomy" id="172846"/>
    <lineage>
        <taxon>Eukaryota</taxon>
        <taxon>Metazoa</taxon>
        <taxon>Ecdysozoa</taxon>
        <taxon>Arthropoda</taxon>
        <taxon>Chelicerata</taxon>
        <taxon>Arachnida</taxon>
        <taxon>Araneae</taxon>
        <taxon>Araneomorphae</taxon>
        <taxon>Entelegynae</taxon>
        <taxon>Araneoidea</taxon>
        <taxon>Araneidae</taxon>
        <taxon>Caerostris</taxon>
    </lineage>
</organism>
<keyword evidence="1" id="KW-0812">Transmembrane</keyword>
<proteinExistence type="predicted"/>
<reference evidence="2 3" key="1">
    <citation type="submission" date="2021-06" db="EMBL/GenBank/DDBJ databases">
        <title>Caerostris extrusa draft genome.</title>
        <authorList>
            <person name="Kono N."/>
            <person name="Arakawa K."/>
        </authorList>
    </citation>
    <scope>NUCLEOTIDE SEQUENCE [LARGE SCALE GENOMIC DNA]</scope>
</reference>